<dbReference type="Gene3D" id="3.40.630.30">
    <property type="match status" value="1"/>
</dbReference>
<dbReference type="PROSITE" id="PS51186">
    <property type="entry name" value="GNAT"/>
    <property type="match status" value="1"/>
</dbReference>
<dbReference type="Proteomes" id="UP001596410">
    <property type="component" value="Unassembled WGS sequence"/>
</dbReference>
<reference evidence="3" key="1">
    <citation type="journal article" date="2019" name="Int. J. Syst. Evol. Microbiol.">
        <title>The Global Catalogue of Microorganisms (GCM) 10K type strain sequencing project: providing services to taxonomists for standard genome sequencing and annotation.</title>
        <authorList>
            <consortium name="The Broad Institute Genomics Platform"/>
            <consortium name="The Broad Institute Genome Sequencing Center for Infectious Disease"/>
            <person name="Wu L."/>
            <person name="Ma J."/>
        </authorList>
    </citation>
    <scope>NUCLEOTIDE SEQUENCE [LARGE SCALE GENOMIC DNA]</scope>
    <source>
        <strain evidence="3">CGMCC 4.1621</strain>
    </source>
</reference>
<feature type="domain" description="N-acetyltransferase" evidence="1">
    <location>
        <begin position="21"/>
        <end position="170"/>
    </location>
</feature>
<evidence type="ECO:0000259" key="1">
    <source>
        <dbReference type="PROSITE" id="PS51186"/>
    </source>
</evidence>
<keyword evidence="2" id="KW-0808">Transferase</keyword>
<dbReference type="Pfam" id="PF13302">
    <property type="entry name" value="Acetyltransf_3"/>
    <property type="match status" value="1"/>
</dbReference>
<dbReference type="EMBL" id="JBHSZV010000040">
    <property type="protein sequence ID" value="MFC7063232.1"/>
    <property type="molecule type" value="Genomic_DNA"/>
</dbReference>
<name>A0ABW2EPR8_9BACI</name>
<keyword evidence="2" id="KW-0012">Acyltransferase</keyword>
<dbReference type="EC" id="2.3.-.-" evidence="2"/>
<accession>A0ABW2EPR8</accession>
<dbReference type="InterPro" id="IPR016181">
    <property type="entry name" value="Acyl_CoA_acyltransferase"/>
</dbReference>
<dbReference type="PANTHER" id="PTHR43415">
    <property type="entry name" value="SPERMIDINE N(1)-ACETYLTRANSFERASE"/>
    <property type="match status" value="1"/>
</dbReference>
<dbReference type="PANTHER" id="PTHR43415:SF3">
    <property type="entry name" value="GNAT-FAMILY ACETYLTRANSFERASE"/>
    <property type="match status" value="1"/>
</dbReference>
<organism evidence="2 3">
    <name type="scientific">Halobacillus seohaensis</name>
    <dbReference type="NCBI Taxonomy" id="447421"/>
    <lineage>
        <taxon>Bacteria</taxon>
        <taxon>Bacillati</taxon>
        <taxon>Bacillota</taxon>
        <taxon>Bacilli</taxon>
        <taxon>Bacillales</taxon>
        <taxon>Bacillaceae</taxon>
        <taxon>Halobacillus</taxon>
    </lineage>
</organism>
<gene>
    <name evidence="2" type="ORF">ACFQIC_15550</name>
</gene>
<keyword evidence="3" id="KW-1185">Reference proteome</keyword>
<dbReference type="SUPFAM" id="SSF55729">
    <property type="entry name" value="Acyl-CoA N-acyltransferases (Nat)"/>
    <property type="match status" value="1"/>
</dbReference>
<evidence type="ECO:0000313" key="2">
    <source>
        <dbReference type="EMBL" id="MFC7063232.1"/>
    </source>
</evidence>
<sequence length="184" mass="21813">MKAILHGNRVRLGSVTDQHLEIISEWFHNSHFLRRFDAVPAEPKTWESLQEWRDEAMKNNNHFLFSICDGKTFIGYVELDGILWNQRNGWVAIAIGHPDHQAQGYGTEAMELLINYAFHELNLHRLQLTVFEYNQPAIWLYEKLGFRYEGAQREFILRDGKSYDMFLYGLLKHEWEEKTAEEQP</sequence>
<protein>
    <submittedName>
        <fullName evidence="2">GNAT family N-acetyltransferase</fullName>
        <ecNumber evidence="2">2.3.-.-</ecNumber>
    </submittedName>
</protein>
<dbReference type="CDD" id="cd04301">
    <property type="entry name" value="NAT_SF"/>
    <property type="match status" value="1"/>
</dbReference>
<comment type="caution">
    <text evidence="2">The sequence shown here is derived from an EMBL/GenBank/DDBJ whole genome shotgun (WGS) entry which is preliminary data.</text>
</comment>
<proteinExistence type="predicted"/>
<dbReference type="RefSeq" id="WP_204710142.1">
    <property type="nucleotide sequence ID" value="NZ_JBHSZV010000040.1"/>
</dbReference>
<evidence type="ECO:0000313" key="3">
    <source>
        <dbReference type="Proteomes" id="UP001596410"/>
    </source>
</evidence>
<dbReference type="GO" id="GO:0016746">
    <property type="term" value="F:acyltransferase activity"/>
    <property type="evidence" value="ECO:0007669"/>
    <property type="project" value="UniProtKB-KW"/>
</dbReference>
<dbReference type="InterPro" id="IPR000182">
    <property type="entry name" value="GNAT_dom"/>
</dbReference>